<dbReference type="EMBL" id="KV749625">
    <property type="protein sequence ID" value="OCL08648.1"/>
    <property type="molecule type" value="Genomic_DNA"/>
</dbReference>
<evidence type="ECO:0000259" key="1">
    <source>
        <dbReference type="PROSITE" id="PS50011"/>
    </source>
</evidence>
<organism evidence="2 3">
    <name type="scientific">Glonium stellatum</name>
    <dbReference type="NCBI Taxonomy" id="574774"/>
    <lineage>
        <taxon>Eukaryota</taxon>
        <taxon>Fungi</taxon>
        <taxon>Dikarya</taxon>
        <taxon>Ascomycota</taxon>
        <taxon>Pezizomycotina</taxon>
        <taxon>Dothideomycetes</taxon>
        <taxon>Pleosporomycetidae</taxon>
        <taxon>Gloniales</taxon>
        <taxon>Gloniaceae</taxon>
        <taxon>Glonium</taxon>
    </lineage>
</organism>
<accession>A0A8E2F1Q3</accession>
<dbReference type="GO" id="GO:0005524">
    <property type="term" value="F:ATP binding"/>
    <property type="evidence" value="ECO:0007669"/>
    <property type="project" value="InterPro"/>
</dbReference>
<dbReference type="InterPro" id="IPR000719">
    <property type="entry name" value="Prot_kinase_dom"/>
</dbReference>
<dbReference type="Proteomes" id="UP000250140">
    <property type="component" value="Unassembled WGS sequence"/>
</dbReference>
<sequence length="103" mass="12242">MDTPLQHEILAIEAVDAFHRVYKTENDPYRQISFLGQGGCGFVDLIEHWERPGSTYARKLFPLQFSNQRRKDEIERIKSEAQIIWKLNHCHVVNIIATYEWQR</sequence>
<dbReference type="Gene3D" id="3.30.200.20">
    <property type="entry name" value="Phosphorylase Kinase, domain 1"/>
    <property type="match status" value="1"/>
</dbReference>
<name>A0A8E2F1Q3_9PEZI</name>
<protein>
    <recommendedName>
        <fullName evidence="1">Protein kinase domain-containing protein</fullName>
    </recommendedName>
</protein>
<keyword evidence="3" id="KW-1185">Reference proteome</keyword>
<reference evidence="2 3" key="1">
    <citation type="journal article" date="2016" name="Nat. Commun.">
        <title>Ectomycorrhizal ecology is imprinted in the genome of the dominant symbiotic fungus Cenococcum geophilum.</title>
        <authorList>
            <consortium name="DOE Joint Genome Institute"/>
            <person name="Peter M."/>
            <person name="Kohler A."/>
            <person name="Ohm R.A."/>
            <person name="Kuo A."/>
            <person name="Krutzmann J."/>
            <person name="Morin E."/>
            <person name="Arend M."/>
            <person name="Barry K.W."/>
            <person name="Binder M."/>
            <person name="Choi C."/>
            <person name="Clum A."/>
            <person name="Copeland A."/>
            <person name="Grisel N."/>
            <person name="Haridas S."/>
            <person name="Kipfer T."/>
            <person name="LaButti K."/>
            <person name="Lindquist E."/>
            <person name="Lipzen A."/>
            <person name="Maire R."/>
            <person name="Meier B."/>
            <person name="Mihaltcheva S."/>
            <person name="Molinier V."/>
            <person name="Murat C."/>
            <person name="Poggeler S."/>
            <person name="Quandt C.A."/>
            <person name="Sperisen C."/>
            <person name="Tritt A."/>
            <person name="Tisserant E."/>
            <person name="Crous P.W."/>
            <person name="Henrissat B."/>
            <person name="Nehls U."/>
            <person name="Egli S."/>
            <person name="Spatafora J.W."/>
            <person name="Grigoriev I.V."/>
            <person name="Martin F.M."/>
        </authorList>
    </citation>
    <scope>NUCLEOTIDE SEQUENCE [LARGE SCALE GENOMIC DNA]</scope>
    <source>
        <strain evidence="2 3">CBS 207.34</strain>
    </source>
</reference>
<gene>
    <name evidence="2" type="ORF">AOQ84DRAFT_354379</name>
</gene>
<dbReference type="OrthoDB" id="4062651at2759"/>
<dbReference type="AlphaFoldDB" id="A0A8E2F1Q3"/>
<evidence type="ECO:0000313" key="3">
    <source>
        <dbReference type="Proteomes" id="UP000250140"/>
    </source>
</evidence>
<evidence type="ECO:0000313" key="2">
    <source>
        <dbReference type="EMBL" id="OCL08648.1"/>
    </source>
</evidence>
<proteinExistence type="predicted"/>
<dbReference type="InterPro" id="IPR011009">
    <property type="entry name" value="Kinase-like_dom_sf"/>
</dbReference>
<dbReference type="SUPFAM" id="SSF56112">
    <property type="entry name" value="Protein kinase-like (PK-like)"/>
    <property type="match status" value="1"/>
</dbReference>
<dbReference type="GO" id="GO:0004672">
    <property type="term" value="F:protein kinase activity"/>
    <property type="evidence" value="ECO:0007669"/>
    <property type="project" value="InterPro"/>
</dbReference>
<dbReference type="PROSITE" id="PS50011">
    <property type="entry name" value="PROTEIN_KINASE_DOM"/>
    <property type="match status" value="1"/>
</dbReference>
<feature type="domain" description="Protein kinase" evidence="1">
    <location>
        <begin position="29"/>
        <end position="103"/>
    </location>
</feature>